<accession>A0A834C8J3</accession>
<keyword evidence="4 8" id="KW-0732">Signal</keyword>
<evidence type="ECO:0000313" key="10">
    <source>
        <dbReference type="EMBL" id="KAF6721916.1"/>
    </source>
</evidence>
<feature type="domain" description="VWFA" evidence="9">
    <location>
        <begin position="440"/>
        <end position="613"/>
    </location>
</feature>
<comment type="caution">
    <text evidence="10">The sequence shown here is derived from an EMBL/GenBank/DDBJ whole genome shotgun (WGS) entry which is preliminary data.</text>
</comment>
<dbReference type="Proteomes" id="UP000646548">
    <property type="component" value="Unassembled WGS sequence"/>
</dbReference>
<keyword evidence="5" id="KW-0677">Repeat</keyword>
<feature type="non-terminal residue" evidence="10">
    <location>
        <position position="1"/>
    </location>
</feature>
<evidence type="ECO:0000256" key="8">
    <source>
        <dbReference type="SAM" id="SignalP"/>
    </source>
</evidence>
<keyword evidence="2" id="KW-0964">Secreted</keyword>
<reference evidence="10" key="1">
    <citation type="journal article" name="BMC Genomics">
        <title>Long-read sequencing and de novo genome assembly of marine medaka (Oryzias melastigma).</title>
        <authorList>
            <person name="Liang P."/>
            <person name="Saqib H.S.A."/>
            <person name="Ni X."/>
            <person name="Shen Y."/>
        </authorList>
    </citation>
    <scope>NUCLEOTIDE SEQUENCE</scope>
    <source>
        <strain evidence="10">Bigg-433</strain>
    </source>
</reference>
<dbReference type="GO" id="GO:0005581">
    <property type="term" value="C:collagen trimer"/>
    <property type="evidence" value="ECO:0007669"/>
    <property type="project" value="UniProtKB-KW"/>
</dbReference>
<evidence type="ECO:0000259" key="9">
    <source>
        <dbReference type="PROSITE" id="PS50234"/>
    </source>
</evidence>
<gene>
    <name evidence="10" type="ORF">FQA47_019483</name>
</gene>
<dbReference type="PRINTS" id="PR00453">
    <property type="entry name" value="VWFADOMAIN"/>
</dbReference>
<evidence type="ECO:0000256" key="2">
    <source>
        <dbReference type="ARBA" id="ARBA00022525"/>
    </source>
</evidence>
<evidence type="ECO:0000256" key="5">
    <source>
        <dbReference type="ARBA" id="ARBA00022737"/>
    </source>
</evidence>
<evidence type="ECO:0000313" key="11">
    <source>
        <dbReference type="Proteomes" id="UP000646548"/>
    </source>
</evidence>
<dbReference type="SUPFAM" id="SSF53300">
    <property type="entry name" value="vWA-like"/>
    <property type="match status" value="9"/>
</dbReference>
<dbReference type="SMART" id="SM00327">
    <property type="entry name" value="VWA"/>
    <property type="match status" value="8"/>
</dbReference>
<dbReference type="GO" id="GO:0007155">
    <property type="term" value="P:cell adhesion"/>
    <property type="evidence" value="ECO:0007669"/>
    <property type="project" value="UniProtKB-KW"/>
</dbReference>
<evidence type="ECO:0000256" key="7">
    <source>
        <dbReference type="ARBA" id="ARBA00023119"/>
    </source>
</evidence>
<evidence type="ECO:0000256" key="1">
    <source>
        <dbReference type="ARBA" id="ARBA00004498"/>
    </source>
</evidence>
<protein>
    <submittedName>
        <fullName evidence="10">Collagen alpha-3(VI) chain</fullName>
    </submittedName>
</protein>
<dbReference type="GO" id="GO:0005615">
    <property type="term" value="C:extracellular space"/>
    <property type="evidence" value="ECO:0007669"/>
    <property type="project" value="TreeGrafter"/>
</dbReference>
<dbReference type="FunFam" id="3.40.50.410:FF:000003">
    <property type="entry name" value="Collagen type VI alpha 3 chain"/>
    <property type="match status" value="8"/>
</dbReference>
<sequence>MRTFCLIPFCTLLGILFGGLLPILNAQDQGAQDFVDLVILIDGSKNVGAGNFPYVRELVLRIIEPLDVGRDAVRVALVLYSNNPEIHGYLNSYDSKSLLLQAVKGLAYAGGAESNLGAALEEVSQNLFIEAAGGRAEESVPQILVVVSAGPSDDDTRVGNMALEGANIITFGLAIGESATPDLQEVASDKSFVLTAPNFETVADMADALSAIMNSNFQHTGINQNVFPEVIWVPDQDIVFLIDNTMAGQHISNVQEFIRQFVNKIPLGPDNVQVAIVQFGISPEKVMDFNAHTTKESLITDLQAIKPRQGRTLNIGAALKYVKDQVLLSDAGSRILMGVPQLVVLFTSKSSTDSVDEPAALLKKMGVITLAVGYKKDEKELQKIAYSNEVVFMYNEMRQLPKFTEKMINVLSQFVGIDVVPKPEDKVDITTVQTKKVVRDIVFLVDGSFYVGDGNLPFVRDFMINIANQLEIRPDRVQIGLLQFAEQPRIEFYLNSFEDRQAVVDKISQLRLLGGSVLNTGAAITYALENMFQASTGSRKSEGVYQVLVIITGGPAEDQVVTLGDKLALEQVLTFTVSSGQANEAIWKSVAFIPDLAYHTEDFSELPKLAEIMIGPLTSVVGTVEDVEKPETSVLGDERDVAFLIDGTDSVRADFFHIRDFIIKVIEPLDIGIDKVRISVVQHSERPAPNFYLNTYQTKEEVLRAVNEMTLAGGRSLNTGSALKFMKDTILSERYGSRSAQNVPQFLIVLAADKSVDNVKQPASDLKKEGVVPFGVGVKNADRKQIEAISQNPSLAFTVKEFSELSNIPNAINYIVSLPQKEREKVIEEGKTKDIVFLLDDSDNTKDGLPAMKHFVKNIVDTLYVDENHDRVSIVQFADGPKVNFYLNTHKTKGDYINAIDSLKHKGGRRNNIGAALQFVRHRVFTSSTGSRRLEGVPQILILLSSKPSSDNMRGPASSLKEHEIVSVGVGVGDANLAELELIAFKPGFTHKVSEFSKLHTLHSKIVDALKVQRDEESTSVGIFDFKQSKKRDIVFLLDGSDESRNGIPAFREFVRRMAEELDIGADKVRIALVLYSNNTKINFKLNDHSSKKAVINAIRGLRHKGGKLRNTGAALKFVQEHILTTLSGSRLLEGVPQILFLLTGGKSSDTVSSVAIGLKQGDVLTFAIGMKNAEQGELQEIAFSSRFLFNLPEFGDLLSIQPEIAKFIQKDMQTKPPSLVDNLESSQRDIVFLLDGTHDTQSGFPAMKSFVQQVVETLNVGQNTDHVSVVQYSQNPETNFALNTYMTKQDVLVAVKNLNHKGGKPRNTGAALDYVRTNAFSEFSGSRHKKGAPQILLLLSGGKSQDNVETAAASLKQKNVVTFCVGTRTADIIELQMIAHNPSYAFSVLTFDDVGSIQQQLVSFVKRVPQQRQKIKMEEVQGSMEQRLPTQRDIVFLLDSTDEMRSEFKTVVGFVERILDQLNVGENKDRVSVVQYSNEPSADFFLNTHKTKQSVTDNVQALRHKGGRPLNTGAALNYVADEIFAPLSGSRRKQGVPQILILLTGGPSRDDIRNAVVNLKEFGVNTFVVGVKNADMLEMQSVSEEPSKAFLVADSSNMADIEQKIVLAIEKSENSVKTSGLHDFQKRDIVFLLDGSDDSQQRFIYITDFVERIVRDLNIDVNGDHVAVVQYSNSAEINFNLSRYVTENDVLKAIKGLNHKGGYPHNIGAALEYVLEHVFSPESG</sequence>
<comment type="subcellular location">
    <subcellularLocation>
        <location evidence="1">Secreted</location>
        <location evidence="1">Extracellular space</location>
        <location evidence="1">Extracellular matrix</location>
    </subcellularLocation>
</comment>
<dbReference type="EMBL" id="WKFB01000475">
    <property type="protein sequence ID" value="KAF6721916.1"/>
    <property type="molecule type" value="Genomic_DNA"/>
</dbReference>
<feature type="domain" description="VWFA" evidence="9">
    <location>
        <begin position="834"/>
        <end position="1006"/>
    </location>
</feature>
<organism evidence="10 11">
    <name type="scientific">Oryzias melastigma</name>
    <name type="common">Marine medaka</name>
    <dbReference type="NCBI Taxonomy" id="30732"/>
    <lineage>
        <taxon>Eukaryota</taxon>
        <taxon>Metazoa</taxon>
        <taxon>Chordata</taxon>
        <taxon>Craniata</taxon>
        <taxon>Vertebrata</taxon>
        <taxon>Euteleostomi</taxon>
        <taxon>Actinopterygii</taxon>
        <taxon>Neopterygii</taxon>
        <taxon>Teleostei</taxon>
        <taxon>Neoteleostei</taxon>
        <taxon>Acanthomorphata</taxon>
        <taxon>Ovalentaria</taxon>
        <taxon>Atherinomorphae</taxon>
        <taxon>Beloniformes</taxon>
        <taxon>Adrianichthyidae</taxon>
        <taxon>Oryziinae</taxon>
        <taxon>Oryzias</taxon>
    </lineage>
</organism>
<name>A0A834C8J3_ORYME</name>
<proteinExistence type="predicted"/>
<feature type="signal peptide" evidence="8">
    <location>
        <begin position="1"/>
        <end position="26"/>
    </location>
</feature>
<dbReference type="InterPro" id="IPR050525">
    <property type="entry name" value="ECM_Assembly_Org"/>
</dbReference>
<dbReference type="InterPro" id="IPR002035">
    <property type="entry name" value="VWF_A"/>
</dbReference>
<keyword evidence="6" id="KW-0130">Cell adhesion</keyword>
<feature type="domain" description="VWFA" evidence="9">
    <location>
        <begin position="36"/>
        <end position="209"/>
    </location>
</feature>
<feature type="domain" description="VWFA" evidence="9">
    <location>
        <begin position="1629"/>
        <end position="1725"/>
    </location>
</feature>
<dbReference type="PANTHER" id="PTHR24020">
    <property type="entry name" value="COLLAGEN ALPHA"/>
    <property type="match status" value="1"/>
</dbReference>
<keyword evidence="7 10" id="KW-0176">Collagen</keyword>
<feature type="domain" description="VWFA" evidence="9">
    <location>
        <begin position="1434"/>
        <end position="1606"/>
    </location>
</feature>
<feature type="domain" description="VWFA" evidence="9">
    <location>
        <begin position="237"/>
        <end position="407"/>
    </location>
</feature>
<keyword evidence="3" id="KW-0272">Extracellular matrix</keyword>
<evidence type="ECO:0000256" key="6">
    <source>
        <dbReference type="ARBA" id="ARBA00022889"/>
    </source>
</evidence>
<feature type="domain" description="VWFA" evidence="9">
    <location>
        <begin position="1033"/>
        <end position="1205"/>
    </location>
</feature>
<feature type="domain" description="VWFA" evidence="9">
    <location>
        <begin position="1230"/>
        <end position="1409"/>
    </location>
</feature>
<dbReference type="Pfam" id="PF00092">
    <property type="entry name" value="VWA"/>
    <property type="match status" value="9"/>
</dbReference>
<feature type="chain" id="PRO_5032646024" evidence="8">
    <location>
        <begin position="27"/>
        <end position="1725"/>
    </location>
</feature>
<dbReference type="Gene3D" id="3.40.50.410">
    <property type="entry name" value="von Willebrand factor, type A domain"/>
    <property type="match status" value="9"/>
</dbReference>
<evidence type="ECO:0000256" key="3">
    <source>
        <dbReference type="ARBA" id="ARBA00022530"/>
    </source>
</evidence>
<dbReference type="PROSITE" id="PS50234">
    <property type="entry name" value="VWFA"/>
    <property type="match status" value="9"/>
</dbReference>
<feature type="domain" description="VWFA" evidence="9">
    <location>
        <begin position="640"/>
        <end position="812"/>
    </location>
</feature>
<evidence type="ECO:0000256" key="4">
    <source>
        <dbReference type="ARBA" id="ARBA00022729"/>
    </source>
</evidence>
<dbReference type="InterPro" id="IPR036465">
    <property type="entry name" value="vWFA_dom_sf"/>
</dbReference>
<dbReference type="PANTHER" id="PTHR24020:SF13">
    <property type="entry name" value="COLLAGEN ALPHA-3(VI) CHAIN"/>
    <property type="match status" value="1"/>
</dbReference>